<keyword evidence="10" id="KW-1185">Reference proteome</keyword>
<keyword evidence="5 7" id="KW-1133">Transmembrane helix</keyword>
<evidence type="ECO:0000256" key="7">
    <source>
        <dbReference type="RuleBase" id="RU363032"/>
    </source>
</evidence>
<dbReference type="PANTHER" id="PTHR30193:SF41">
    <property type="entry name" value="DIACETYLCHITOBIOSE UPTAKE SYSTEM PERMEASE PROTEIN NGCF"/>
    <property type="match status" value="1"/>
</dbReference>
<keyword evidence="4 7" id="KW-0812">Transmembrane</keyword>
<gene>
    <name evidence="9" type="ORF">F7O44_27795</name>
</gene>
<dbReference type="GO" id="GO:0055085">
    <property type="term" value="P:transmembrane transport"/>
    <property type="evidence" value="ECO:0007669"/>
    <property type="project" value="InterPro"/>
</dbReference>
<keyword evidence="6 7" id="KW-0472">Membrane</keyword>
<evidence type="ECO:0000313" key="9">
    <source>
        <dbReference type="EMBL" id="NDL60884.1"/>
    </source>
</evidence>
<evidence type="ECO:0000256" key="3">
    <source>
        <dbReference type="ARBA" id="ARBA00022475"/>
    </source>
</evidence>
<feature type="domain" description="ABC transmembrane type-1" evidence="8">
    <location>
        <begin position="85"/>
        <end position="296"/>
    </location>
</feature>
<protein>
    <submittedName>
        <fullName evidence="9">ABC transporter permease subunit</fullName>
    </submittedName>
</protein>
<comment type="subcellular location">
    <subcellularLocation>
        <location evidence="1 7">Cell membrane</location>
        <topology evidence="1 7">Multi-pass membrane protein</topology>
    </subcellularLocation>
</comment>
<dbReference type="Proteomes" id="UP000460435">
    <property type="component" value="Unassembled WGS sequence"/>
</dbReference>
<dbReference type="Pfam" id="PF00528">
    <property type="entry name" value="BPD_transp_1"/>
    <property type="match status" value="1"/>
</dbReference>
<dbReference type="InterPro" id="IPR000515">
    <property type="entry name" value="MetI-like"/>
</dbReference>
<evidence type="ECO:0000313" key="10">
    <source>
        <dbReference type="Proteomes" id="UP000460435"/>
    </source>
</evidence>
<sequence>MSADTVSGKIASGRAAGQRGRYGDLRIALAFLIPSATGFVVFYLWPTLRGFYLSLTDSTLLGEASFIGFDNFERLANDPLFWNSLRVTMLYVVINIGVQTVVALGMAVLLHRLTTSVAIRGLVLLPYLVANVIVALVWFWVLDYQLGIVNQLIDWLGLGRIPFFGSENWAIPTIALINVWRHMGYTALLIFAGLQMIPKYVYEASAIDGASEWRTFWSVTLPLLRPIMALVLVLTVIGSFQIFDTVAVTTSGGPVNATRVIYFYIFELAFERFDFGYAAAMSVVLFLILGGVAIAQLKMLRAGESDLS</sequence>
<evidence type="ECO:0000259" key="8">
    <source>
        <dbReference type="PROSITE" id="PS50928"/>
    </source>
</evidence>
<dbReference type="SUPFAM" id="SSF161098">
    <property type="entry name" value="MetI-like"/>
    <property type="match status" value="1"/>
</dbReference>
<keyword evidence="2 7" id="KW-0813">Transport</keyword>
<dbReference type="Gene3D" id="1.10.3720.10">
    <property type="entry name" value="MetI-like"/>
    <property type="match status" value="1"/>
</dbReference>
<dbReference type="PROSITE" id="PS50928">
    <property type="entry name" value="ABC_TM1"/>
    <property type="match status" value="1"/>
</dbReference>
<comment type="similarity">
    <text evidence="7">Belongs to the binding-protein-dependent transport system permease family.</text>
</comment>
<dbReference type="GO" id="GO:0005886">
    <property type="term" value="C:plasma membrane"/>
    <property type="evidence" value="ECO:0007669"/>
    <property type="project" value="UniProtKB-SubCell"/>
</dbReference>
<organism evidence="9 10">
    <name type="scientific">Phytoactinopolyspora mesophila</name>
    <dbReference type="NCBI Taxonomy" id="2650750"/>
    <lineage>
        <taxon>Bacteria</taxon>
        <taxon>Bacillati</taxon>
        <taxon>Actinomycetota</taxon>
        <taxon>Actinomycetes</taxon>
        <taxon>Jiangellales</taxon>
        <taxon>Jiangellaceae</taxon>
        <taxon>Phytoactinopolyspora</taxon>
    </lineage>
</organism>
<keyword evidence="3" id="KW-1003">Cell membrane</keyword>
<dbReference type="AlphaFoldDB" id="A0A7K3MC46"/>
<feature type="transmembrane region" description="Helical" evidence="7">
    <location>
        <begin position="275"/>
        <end position="295"/>
    </location>
</feature>
<evidence type="ECO:0000256" key="6">
    <source>
        <dbReference type="ARBA" id="ARBA00023136"/>
    </source>
</evidence>
<name>A0A7K3MC46_9ACTN</name>
<comment type="caution">
    <text evidence="9">The sequence shown here is derived from an EMBL/GenBank/DDBJ whole genome shotgun (WGS) entry which is preliminary data.</text>
</comment>
<feature type="transmembrane region" description="Helical" evidence="7">
    <location>
        <begin position="27"/>
        <end position="45"/>
    </location>
</feature>
<feature type="transmembrane region" description="Helical" evidence="7">
    <location>
        <begin position="122"/>
        <end position="141"/>
    </location>
</feature>
<proteinExistence type="inferred from homology"/>
<evidence type="ECO:0000256" key="4">
    <source>
        <dbReference type="ARBA" id="ARBA00022692"/>
    </source>
</evidence>
<feature type="transmembrane region" description="Helical" evidence="7">
    <location>
        <begin position="89"/>
        <end position="110"/>
    </location>
</feature>
<evidence type="ECO:0000256" key="1">
    <source>
        <dbReference type="ARBA" id="ARBA00004651"/>
    </source>
</evidence>
<accession>A0A7K3MC46</accession>
<evidence type="ECO:0000256" key="5">
    <source>
        <dbReference type="ARBA" id="ARBA00022989"/>
    </source>
</evidence>
<feature type="transmembrane region" description="Helical" evidence="7">
    <location>
        <begin position="223"/>
        <end position="243"/>
    </location>
</feature>
<dbReference type="InterPro" id="IPR051393">
    <property type="entry name" value="ABC_transporter_permease"/>
</dbReference>
<dbReference type="EMBL" id="WLZY01000015">
    <property type="protein sequence ID" value="NDL60884.1"/>
    <property type="molecule type" value="Genomic_DNA"/>
</dbReference>
<dbReference type="PANTHER" id="PTHR30193">
    <property type="entry name" value="ABC TRANSPORTER PERMEASE PROTEIN"/>
    <property type="match status" value="1"/>
</dbReference>
<dbReference type="InterPro" id="IPR035906">
    <property type="entry name" value="MetI-like_sf"/>
</dbReference>
<dbReference type="RefSeq" id="WP_162453597.1">
    <property type="nucleotide sequence ID" value="NZ_WLZY01000015.1"/>
</dbReference>
<evidence type="ECO:0000256" key="2">
    <source>
        <dbReference type="ARBA" id="ARBA00022448"/>
    </source>
</evidence>
<dbReference type="CDD" id="cd06261">
    <property type="entry name" value="TM_PBP2"/>
    <property type="match status" value="1"/>
</dbReference>
<reference evidence="9 10" key="1">
    <citation type="submission" date="2019-11" db="EMBL/GenBank/DDBJ databases">
        <authorList>
            <person name="Li X.-J."/>
            <person name="Feng X.-M."/>
        </authorList>
    </citation>
    <scope>NUCLEOTIDE SEQUENCE [LARGE SCALE GENOMIC DNA]</scope>
    <source>
        <strain evidence="9 10">XMNu-373</strain>
    </source>
</reference>